<reference evidence="3 4" key="1">
    <citation type="submission" date="2017-03" db="EMBL/GenBank/DDBJ databases">
        <title>Genomes of endolithic fungi from Antarctica.</title>
        <authorList>
            <person name="Coleine C."/>
            <person name="Masonjones S."/>
            <person name="Stajich J.E."/>
        </authorList>
    </citation>
    <scope>NUCLEOTIDE SEQUENCE [LARGE SCALE GENOMIC DNA]</scope>
    <source>
        <strain evidence="3 4">CCFEE 5311</strain>
    </source>
</reference>
<evidence type="ECO:0000256" key="1">
    <source>
        <dbReference type="ARBA" id="ARBA00022801"/>
    </source>
</evidence>
<dbReference type="EMBL" id="NAJP01000042">
    <property type="protein sequence ID" value="TKA38836.1"/>
    <property type="molecule type" value="Genomic_DNA"/>
</dbReference>
<protein>
    <recommendedName>
        <fullName evidence="5">SGNH hydrolase-type esterase domain-containing protein</fullName>
    </recommendedName>
</protein>
<gene>
    <name evidence="3" type="ORF">B0A54_09885</name>
</gene>
<organism evidence="3 4">
    <name type="scientific">Friedmanniomyces endolithicus</name>
    <dbReference type="NCBI Taxonomy" id="329885"/>
    <lineage>
        <taxon>Eukaryota</taxon>
        <taxon>Fungi</taxon>
        <taxon>Dikarya</taxon>
        <taxon>Ascomycota</taxon>
        <taxon>Pezizomycotina</taxon>
        <taxon>Dothideomycetes</taxon>
        <taxon>Dothideomycetidae</taxon>
        <taxon>Mycosphaerellales</taxon>
        <taxon>Teratosphaeriaceae</taxon>
        <taxon>Friedmanniomyces</taxon>
    </lineage>
</organism>
<evidence type="ECO:0000256" key="2">
    <source>
        <dbReference type="SAM" id="SignalP"/>
    </source>
</evidence>
<feature type="chain" id="PRO_5020493711" description="SGNH hydrolase-type esterase domain-containing protein" evidence="2">
    <location>
        <begin position="20"/>
        <end position="367"/>
    </location>
</feature>
<dbReference type="STRING" id="329885.A0A4U0UUR0"/>
<dbReference type="InterPro" id="IPR001087">
    <property type="entry name" value="GDSL"/>
</dbReference>
<dbReference type="GO" id="GO:0016788">
    <property type="term" value="F:hydrolase activity, acting on ester bonds"/>
    <property type="evidence" value="ECO:0007669"/>
    <property type="project" value="InterPro"/>
</dbReference>
<dbReference type="Pfam" id="PF00657">
    <property type="entry name" value="Lipase_GDSL"/>
    <property type="match status" value="1"/>
</dbReference>
<dbReference type="CDD" id="cd01846">
    <property type="entry name" value="fatty_acyltransferase_like"/>
    <property type="match status" value="1"/>
</dbReference>
<keyword evidence="1" id="KW-0378">Hydrolase</keyword>
<evidence type="ECO:0000313" key="3">
    <source>
        <dbReference type="EMBL" id="TKA38836.1"/>
    </source>
</evidence>
<dbReference type="PANTHER" id="PTHR45648:SF85">
    <property type="entry name" value="A, PUTATIVE (AFU_ORTHOLOGUE AFUA_2G10760)-RELATED"/>
    <property type="match status" value="1"/>
</dbReference>
<dbReference type="PANTHER" id="PTHR45648">
    <property type="entry name" value="GDSL LIPASE/ACYLHYDROLASE FAMILY PROTEIN (AFU_ORTHOLOGUE AFUA_4G14700)"/>
    <property type="match status" value="1"/>
</dbReference>
<evidence type="ECO:0008006" key="5">
    <source>
        <dbReference type="Google" id="ProtNLM"/>
    </source>
</evidence>
<dbReference type="InterPro" id="IPR036514">
    <property type="entry name" value="SGNH_hydro_sf"/>
</dbReference>
<evidence type="ECO:0000313" key="4">
    <source>
        <dbReference type="Proteomes" id="UP000310066"/>
    </source>
</evidence>
<dbReference type="Gene3D" id="3.40.50.1110">
    <property type="entry name" value="SGNH hydrolase"/>
    <property type="match status" value="1"/>
</dbReference>
<proteinExistence type="predicted"/>
<dbReference type="InterPro" id="IPR051058">
    <property type="entry name" value="GDSL_Est/Lipase"/>
</dbReference>
<feature type="signal peptide" evidence="2">
    <location>
        <begin position="1"/>
        <end position="19"/>
    </location>
</feature>
<name>A0A4U0UUR0_9PEZI</name>
<comment type="caution">
    <text evidence="3">The sequence shown here is derived from an EMBL/GenBank/DDBJ whole genome shotgun (WGS) entry which is preliminary data.</text>
</comment>
<dbReference type="Proteomes" id="UP000310066">
    <property type="component" value="Unassembled WGS sequence"/>
</dbReference>
<sequence>MTPALSLCAIAAFLLTVDATHTVTETKDVYKTEYITTTKTHTVTQKCSASASGPPSYPSQSAAPKVYWPGWAGICHLVVFGDSYTTTGFNVSGAQPSVNNPLGNPSYPGYTATNGPNWADFLTTTYNATFIETINLAYGGATVDSALVAPYLPTVLSLKDQVNTEYLPIYASHPAFFPWTSSDTLFAAFLGINDVGNAYGRSNSSDIFAKEFQEYAGLVDKLYQTGARNFLFLNTPPVDRSPLTTAQGAAAQAKEKTAIAAWNANVTAMAANLTKTYNDATTFVFDTNAIFTQVLDNPASHPETAQYHNTTGYCVAYENGTPTWYTFYENCTYPVDDYFWLNSLHPTFPMMNVTAQEIVEQLSSNAA</sequence>
<dbReference type="AlphaFoldDB" id="A0A4U0UUR0"/>
<keyword evidence="2" id="KW-0732">Signal</keyword>
<dbReference type="OrthoDB" id="1600564at2759"/>
<accession>A0A4U0UUR0</accession>
<dbReference type="SUPFAM" id="SSF52266">
    <property type="entry name" value="SGNH hydrolase"/>
    <property type="match status" value="1"/>
</dbReference>